<dbReference type="PROSITE" id="PS50102">
    <property type="entry name" value="RRM"/>
    <property type="match status" value="1"/>
</dbReference>
<feature type="domain" description="RRM" evidence="3">
    <location>
        <begin position="123"/>
        <end position="199"/>
    </location>
</feature>
<dbReference type="SUPFAM" id="SSF54928">
    <property type="entry name" value="RNA-binding domain, RBD"/>
    <property type="match status" value="1"/>
</dbReference>
<evidence type="ECO:0000259" key="2">
    <source>
        <dbReference type="PROSITE" id="PS50097"/>
    </source>
</evidence>
<proteinExistence type="predicted"/>
<dbReference type="InterPro" id="IPR011333">
    <property type="entry name" value="SKP1/BTB/POZ_sf"/>
</dbReference>
<dbReference type="InterPro" id="IPR000210">
    <property type="entry name" value="BTB/POZ_dom"/>
</dbReference>
<dbReference type="Gene3D" id="3.30.710.10">
    <property type="entry name" value="Potassium Channel Kv1.1, Chain A"/>
    <property type="match status" value="1"/>
</dbReference>
<dbReference type="InterPro" id="IPR035979">
    <property type="entry name" value="RBD_domain_sf"/>
</dbReference>
<evidence type="ECO:0000259" key="3">
    <source>
        <dbReference type="PROSITE" id="PS50102"/>
    </source>
</evidence>
<gene>
    <name evidence="4" type="ORF">EG328_011992</name>
</gene>
<dbReference type="Gene3D" id="3.30.70.330">
    <property type="match status" value="1"/>
</dbReference>
<dbReference type="SUPFAM" id="SSF54695">
    <property type="entry name" value="POZ domain"/>
    <property type="match status" value="1"/>
</dbReference>
<dbReference type="Proteomes" id="UP000447873">
    <property type="component" value="Unassembled WGS sequence"/>
</dbReference>
<name>A0A8H3V4C9_VENIN</name>
<feature type="domain" description="BTB" evidence="2">
    <location>
        <begin position="44"/>
        <end position="110"/>
    </location>
</feature>
<evidence type="ECO:0000313" key="5">
    <source>
        <dbReference type="Proteomes" id="UP000447873"/>
    </source>
</evidence>
<dbReference type="PANTHER" id="PTHR47843:SF5">
    <property type="entry name" value="BTB_POZ DOMAIN PROTEIN"/>
    <property type="match status" value="1"/>
</dbReference>
<evidence type="ECO:0008006" key="6">
    <source>
        <dbReference type="Google" id="ProtNLM"/>
    </source>
</evidence>
<dbReference type="CDD" id="cd00590">
    <property type="entry name" value="RRM_SF"/>
    <property type="match status" value="1"/>
</dbReference>
<dbReference type="InterPro" id="IPR012677">
    <property type="entry name" value="Nucleotide-bd_a/b_plait_sf"/>
</dbReference>
<dbReference type="EMBL" id="WNWS01000097">
    <property type="protein sequence ID" value="KAE9980856.1"/>
    <property type="molecule type" value="Genomic_DNA"/>
</dbReference>
<dbReference type="GO" id="GO:0003723">
    <property type="term" value="F:RNA binding"/>
    <property type="evidence" value="ECO:0007669"/>
    <property type="project" value="UniProtKB-UniRule"/>
</dbReference>
<sequence>MACSNEETTKAWPPWSSESRDYCDPLAGWAKSLIDKLRGSTEFADMTVVAHGKEHKLHKIIACSQSGFFDKAIRNFKEADTGIVHLAFGNPDTIDAMLTYLTTAEYEFKEEEEEEELNLDQVDTLWFGEIPPGIPEQALKDLIEQHAPVKHMQPIDYVRPQSGFTFVELANASDTPVVLMKLNRFVIRGAYLLVEIPNRVRVNHEQKYAEGKMRFHAEMYCTADFYDIPTLKTLSKSKLQTLANKYAIPLSVIKYIYESTPDNDRGLRDIAVDWSLYHIPHLVRKTVIELDGIFEIPLFARDVFAKEAKANGIILREGKVEILDAMVQFLKTGDYEAARVFPGGECPKLSKNRKKKLKAATKNAAVVGNVMEEREHIAAAAKLTQEREVVQSKVSSTLFHIDIYTIAAKQSLTSINFHDIPLLKTPRAVKKFEPPITAKDFRIQGFPEIIQRVYETPPENNRGLHNFPRRESSSREISFVALQDGEPESKVFEASAQTPTPQIPQSHPLSWNLVAPADTVRTCETLTSAEKGGRA</sequence>
<keyword evidence="1" id="KW-0694">RNA-binding</keyword>
<evidence type="ECO:0000256" key="1">
    <source>
        <dbReference type="PROSITE-ProRule" id="PRU00176"/>
    </source>
</evidence>
<dbReference type="CDD" id="cd18186">
    <property type="entry name" value="BTB_POZ_ZBTB_KLHL-like"/>
    <property type="match status" value="1"/>
</dbReference>
<evidence type="ECO:0000313" key="4">
    <source>
        <dbReference type="EMBL" id="KAE9980856.1"/>
    </source>
</evidence>
<organism evidence="4 5">
    <name type="scientific">Venturia inaequalis</name>
    <name type="common">Apple scab fungus</name>
    <dbReference type="NCBI Taxonomy" id="5025"/>
    <lineage>
        <taxon>Eukaryota</taxon>
        <taxon>Fungi</taxon>
        <taxon>Dikarya</taxon>
        <taxon>Ascomycota</taxon>
        <taxon>Pezizomycotina</taxon>
        <taxon>Dothideomycetes</taxon>
        <taxon>Pleosporomycetidae</taxon>
        <taxon>Venturiales</taxon>
        <taxon>Venturiaceae</taxon>
        <taxon>Venturia</taxon>
    </lineage>
</organism>
<dbReference type="InterPro" id="IPR000504">
    <property type="entry name" value="RRM_dom"/>
</dbReference>
<dbReference type="AlphaFoldDB" id="A0A8H3V4C9"/>
<accession>A0A8H3V4C9</accession>
<comment type="caution">
    <text evidence="4">The sequence shown here is derived from an EMBL/GenBank/DDBJ whole genome shotgun (WGS) entry which is preliminary data.</text>
</comment>
<dbReference type="PROSITE" id="PS50097">
    <property type="entry name" value="BTB"/>
    <property type="match status" value="1"/>
</dbReference>
<dbReference type="Pfam" id="PF00076">
    <property type="entry name" value="RRM_1"/>
    <property type="match status" value="1"/>
</dbReference>
<reference evidence="4 5" key="1">
    <citation type="submission" date="2018-12" db="EMBL/GenBank/DDBJ databases">
        <title>Venturia inaequalis Genome Resource.</title>
        <authorList>
            <person name="Lichtner F.J."/>
        </authorList>
    </citation>
    <scope>NUCLEOTIDE SEQUENCE [LARGE SCALE GENOMIC DNA]</scope>
    <source>
        <strain evidence="4 5">120213</strain>
    </source>
</reference>
<dbReference type="Pfam" id="PF00651">
    <property type="entry name" value="BTB"/>
    <property type="match status" value="1"/>
</dbReference>
<dbReference type="PANTHER" id="PTHR47843">
    <property type="entry name" value="BTB DOMAIN-CONTAINING PROTEIN-RELATED"/>
    <property type="match status" value="1"/>
</dbReference>
<protein>
    <recommendedName>
        <fullName evidence="6">BTB domain-containing protein</fullName>
    </recommendedName>
</protein>